<dbReference type="EMBL" id="FOFT01000004">
    <property type="protein sequence ID" value="SER21163.1"/>
    <property type="molecule type" value="Genomic_DNA"/>
</dbReference>
<evidence type="ECO:0000259" key="7">
    <source>
        <dbReference type="Pfam" id="PF05175"/>
    </source>
</evidence>
<evidence type="ECO:0000256" key="1">
    <source>
        <dbReference type="ARBA" id="ARBA00012771"/>
    </source>
</evidence>
<dbReference type="PROSITE" id="PS00092">
    <property type="entry name" value="N6_MTASE"/>
    <property type="match status" value="1"/>
</dbReference>
<dbReference type="InterPro" id="IPR040758">
    <property type="entry name" value="PrmC_N"/>
</dbReference>
<dbReference type="PANTHER" id="PTHR18895:SF74">
    <property type="entry name" value="MTRF1L RELEASE FACTOR GLUTAMINE METHYLTRANSFERASE"/>
    <property type="match status" value="1"/>
</dbReference>
<accession>A0A1H9MDE7</accession>
<dbReference type="EC" id="2.1.1.297" evidence="1"/>
<dbReference type="RefSeq" id="WP_170176275.1">
    <property type="nucleotide sequence ID" value="NZ_FOFT01000004.1"/>
</dbReference>
<dbReference type="GO" id="GO:0032259">
    <property type="term" value="P:methylation"/>
    <property type="evidence" value="ECO:0007669"/>
    <property type="project" value="UniProtKB-KW"/>
</dbReference>
<dbReference type="AlphaFoldDB" id="A0A1H9MDE7"/>
<dbReference type="PANTHER" id="PTHR18895">
    <property type="entry name" value="HEMK METHYLTRANSFERASE"/>
    <property type="match status" value="1"/>
</dbReference>
<dbReference type="Pfam" id="PF05175">
    <property type="entry name" value="MTS"/>
    <property type="match status" value="1"/>
</dbReference>
<organism evidence="9 10">
    <name type="scientific">Lentzea flaviverrucosa</name>
    <dbReference type="NCBI Taxonomy" id="200379"/>
    <lineage>
        <taxon>Bacteria</taxon>
        <taxon>Bacillati</taxon>
        <taxon>Actinomycetota</taxon>
        <taxon>Actinomycetes</taxon>
        <taxon>Pseudonocardiales</taxon>
        <taxon>Pseudonocardiaceae</taxon>
        <taxon>Lentzea</taxon>
    </lineage>
</organism>
<dbReference type="InterPro" id="IPR004556">
    <property type="entry name" value="HemK-like"/>
</dbReference>
<comment type="catalytic activity">
    <reaction evidence="5">
        <text>L-glutaminyl-[peptide chain release factor] + S-adenosyl-L-methionine = N(5)-methyl-L-glutaminyl-[peptide chain release factor] + S-adenosyl-L-homocysteine + H(+)</text>
        <dbReference type="Rhea" id="RHEA:42896"/>
        <dbReference type="Rhea" id="RHEA-COMP:10271"/>
        <dbReference type="Rhea" id="RHEA-COMP:10272"/>
        <dbReference type="ChEBI" id="CHEBI:15378"/>
        <dbReference type="ChEBI" id="CHEBI:30011"/>
        <dbReference type="ChEBI" id="CHEBI:57856"/>
        <dbReference type="ChEBI" id="CHEBI:59789"/>
        <dbReference type="ChEBI" id="CHEBI:61891"/>
        <dbReference type="EC" id="2.1.1.297"/>
    </reaction>
</comment>
<feature type="region of interest" description="Disordered" evidence="6">
    <location>
        <begin position="265"/>
        <end position="284"/>
    </location>
</feature>
<evidence type="ECO:0000313" key="9">
    <source>
        <dbReference type="EMBL" id="SER21163.1"/>
    </source>
</evidence>
<gene>
    <name evidence="9" type="ORF">SAMN05216195_104311</name>
</gene>
<evidence type="ECO:0000259" key="8">
    <source>
        <dbReference type="Pfam" id="PF17827"/>
    </source>
</evidence>
<dbReference type="GO" id="GO:0003676">
    <property type="term" value="F:nucleic acid binding"/>
    <property type="evidence" value="ECO:0007669"/>
    <property type="project" value="InterPro"/>
</dbReference>
<keyword evidence="4" id="KW-0949">S-adenosyl-L-methionine</keyword>
<reference evidence="10" key="1">
    <citation type="submission" date="2016-10" db="EMBL/GenBank/DDBJ databases">
        <authorList>
            <person name="Varghese N."/>
            <person name="Submissions S."/>
        </authorList>
    </citation>
    <scope>NUCLEOTIDE SEQUENCE [LARGE SCALE GENOMIC DNA]</scope>
    <source>
        <strain evidence="10">CGMCC 4.578</strain>
    </source>
</reference>
<dbReference type="CDD" id="cd02440">
    <property type="entry name" value="AdoMet_MTases"/>
    <property type="match status" value="1"/>
</dbReference>
<evidence type="ECO:0000256" key="3">
    <source>
        <dbReference type="ARBA" id="ARBA00022679"/>
    </source>
</evidence>
<evidence type="ECO:0000256" key="4">
    <source>
        <dbReference type="ARBA" id="ARBA00022691"/>
    </source>
</evidence>
<keyword evidence="10" id="KW-1185">Reference proteome</keyword>
<dbReference type="Proteomes" id="UP000199028">
    <property type="component" value="Unassembled WGS sequence"/>
</dbReference>
<dbReference type="NCBIfam" id="TIGR00536">
    <property type="entry name" value="hemK_fam"/>
    <property type="match status" value="1"/>
</dbReference>
<dbReference type="Gene3D" id="1.10.8.10">
    <property type="entry name" value="DNA helicase RuvA subunit, C-terminal domain"/>
    <property type="match status" value="1"/>
</dbReference>
<evidence type="ECO:0000256" key="5">
    <source>
        <dbReference type="ARBA" id="ARBA00048391"/>
    </source>
</evidence>
<dbReference type="InterPro" id="IPR002052">
    <property type="entry name" value="DNA_methylase_N6_adenine_CS"/>
</dbReference>
<dbReference type="InterPro" id="IPR029063">
    <property type="entry name" value="SAM-dependent_MTases_sf"/>
</dbReference>
<dbReference type="Pfam" id="PF17827">
    <property type="entry name" value="PrmC_N"/>
    <property type="match status" value="1"/>
</dbReference>
<dbReference type="InterPro" id="IPR007848">
    <property type="entry name" value="Small_mtfrase_dom"/>
</dbReference>
<sequence length="284" mass="30166">MTSRPLAHALADAERKLTAAGVWAPRSDAEVLAAHVLGVLEPDAELDAVQAAELDRLVAQRAERIPLAYVTGWAELGGVRVAVGPGVFVPRPHTEPLLAWGLERLRGVSDPVVVDLCTGSGALALAIAHARPDATVHAVELSDVALDFALRNAKQRAEAGDTAIRLVQGDVTDPELFHDLHGAVDLVVANPPFVPMDVDMLPEWSEHQPLMAMYAGSDGTFVLRHVIALAARLARPGGGFAVEHGDPQVAVVAALMRDTGVLTGITNHPDHHGDPRFTTAHRRI</sequence>
<dbReference type="GO" id="GO:0102559">
    <property type="term" value="F:peptide chain release factor N(5)-glutamine methyltransferase activity"/>
    <property type="evidence" value="ECO:0007669"/>
    <property type="project" value="UniProtKB-EC"/>
</dbReference>
<keyword evidence="3 9" id="KW-0808">Transferase</keyword>
<dbReference type="InterPro" id="IPR050320">
    <property type="entry name" value="N5-glutamine_MTase"/>
</dbReference>
<evidence type="ECO:0000313" key="10">
    <source>
        <dbReference type="Proteomes" id="UP000199028"/>
    </source>
</evidence>
<evidence type="ECO:0000256" key="2">
    <source>
        <dbReference type="ARBA" id="ARBA00022603"/>
    </source>
</evidence>
<proteinExistence type="predicted"/>
<evidence type="ECO:0000256" key="6">
    <source>
        <dbReference type="SAM" id="MobiDB-lite"/>
    </source>
</evidence>
<feature type="domain" description="Release factor glutamine methyltransferase N-terminal" evidence="8">
    <location>
        <begin position="9"/>
        <end position="72"/>
    </location>
</feature>
<name>A0A1H9MDE7_9PSEU</name>
<dbReference type="SUPFAM" id="SSF53335">
    <property type="entry name" value="S-adenosyl-L-methionine-dependent methyltransferases"/>
    <property type="match status" value="1"/>
</dbReference>
<dbReference type="Gene3D" id="3.40.50.150">
    <property type="entry name" value="Vaccinia Virus protein VP39"/>
    <property type="match status" value="1"/>
</dbReference>
<keyword evidence="2 9" id="KW-0489">Methyltransferase</keyword>
<feature type="domain" description="Methyltransferase small" evidence="7">
    <location>
        <begin position="109"/>
        <end position="194"/>
    </location>
</feature>
<protein>
    <recommendedName>
        <fullName evidence="1">peptide chain release factor N(5)-glutamine methyltransferase</fullName>
        <ecNumber evidence="1">2.1.1.297</ecNumber>
    </recommendedName>
</protein>